<organism evidence="12 13">
    <name type="scientific">Adineta steineri</name>
    <dbReference type="NCBI Taxonomy" id="433720"/>
    <lineage>
        <taxon>Eukaryota</taxon>
        <taxon>Metazoa</taxon>
        <taxon>Spiralia</taxon>
        <taxon>Gnathifera</taxon>
        <taxon>Rotifera</taxon>
        <taxon>Eurotatoria</taxon>
        <taxon>Bdelloidea</taxon>
        <taxon>Adinetida</taxon>
        <taxon>Adinetidae</taxon>
        <taxon>Adineta</taxon>
    </lineage>
</organism>
<keyword evidence="6" id="KW-0238">DNA-binding</keyword>
<evidence type="ECO:0000259" key="10">
    <source>
        <dbReference type="PROSITE" id="PS50234"/>
    </source>
</evidence>
<dbReference type="Pfam" id="PF08487">
    <property type="entry name" value="VIT"/>
    <property type="match status" value="1"/>
</dbReference>
<keyword evidence="7" id="KW-0804">Transcription</keyword>
<keyword evidence="9" id="KW-0472">Membrane</keyword>
<dbReference type="GO" id="GO:0046872">
    <property type="term" value="F:metal ion binding"/>
    <property type="evidence" value="ECO:0007669"/>
    <property type="project" value="UniProtKB-KW"/>
</dbReference>
<evidence type="ECO:0000256" key="5">
    <source>
        <dbReference type="ARBA" id="ARBA00022833"/>
    </source>
</evidence>
<dbReference type="GO" id="GO:0003677">
    <property type="term" value="F:DNA binding"/>
    <property type="evidence" value="ECO:0007669"/>
    <property type="project" value="UniProtKB-KW"/>
</dbReference>
<keyword evidence="9" id="KW-0812">Transmembrane</keyword>
<evidence type="ECO:0000256" key="2">
    <source>
        <dbReference type="ARBA" id="ARBA00022553"/>
    </source>
</evidence>
<dbReference type="AlphaFoldDB" id="A0A813VLL7"/>
<keyword evidence="4" id="KW-0677">Repeat</keyword>
<reference evidence="12" key="1">
    <citation type="submission" date="2021-02" db="EMBL/GenBank/DDBJ databases">
        <authorList>
            <person name="Nowell W R."/>
        </authorList>
    </citation>
    <scope>NUCLEOTIDE SEQUENCE</scope>
</reference>
<evidence type="ECO:0000256" key="7">
    <source>
        <dbReference type="ARBA" id="ARBA00023163"/>
    </source>
</evidence>
<dbReference type="InterPro" id="IPR002035">
    <property type="entry name" value="VWF_A"/>
</dbReference>
<evidence type="ECO:0000259" key="11">
    <source>
        <dbReference type="PROSITE" id="PS51468"/>
    </source>
</evidence>
<keyword evidence="3" id="KW-0479">Metal-binding</keyword>
<dbReference type="PROSITE" id="PS00115">
    <property type="entry name" value="RNA_POL_II_REPEAT"/>
    <property type="match status" value="1"/>
</dbReference>
<dbReference type="SUPFAM" id="SSF53300">
    <property type="entry name" value="vWA-like"/>
    <property type="match status" value="1"/>
</dbReference>
<accession>A0A813VLL7</accession>
<keyword evidence="2" id="KW-0597">Phosphoprotein</keyword>
<gene>
    <name evidence="12" type="ORF">VCS650_LOCUS6041</name>
</gene>
<dbReference type="PANTHER" id="PTHR45737">
    <property type="entry name" value="VON WILLEBRAND FACTOR A DOMAIN-CONTAINING PROTEIN 5A"/>
    <property type="match status" value="1"/>
</dbReference>
<comment type="subcellular location">
    <subcellularLocation>
        <location evidence="1">Nucleus</location>
    </subcellularLocation>
</comment>
<evidence type="ECO:0000256" key="4">
    <source>
        <dbReference type="ARBA" id="ARBA00022737"/>
    </source>
</evidence>
<dbReference type="PROSITE" id="PS50234">
    <property type="entry name" value="VWFA"/>
    <property type="match status" value="1"/>
</dbReference>
<dbReference type="PANTHER" id="PTHR45737:SF6">
    <property type="entry name" value="VON WILLEBRAND FACTOR A DOMAIN-CONTAINING PROTEIN 5A"/>
    <property type="match status" value="1"/>
</dbReference>
<sequence length="829" mass="94094">MLRIKHEKANICQNEIKYVPLKKVNIKAELCSFAADVTITQVFRNDEQISIEAVYCFPIEEKAAVYSFVAHIDDREIIAQLKEKEEAQEEYNNALQQGHGAYLLEQDEKTKDCFIINIGALNPSKECIITIAYVTELELVHESTIQFVIPTTIAPRYNPDTKSISLPANTNCNYIQSSSYTIELICRVKKLDGLHQQQIARVNSTSHPIEVDITQQDAYVITFAQENTHLDRDILINILLAEQHQNTIVAVEQSAIMVSFTPVEQDYSHQTLNNEFIFVIDCSGSMQSENKIELARQAMLIFLKSLPVNCYFNIVRFGSKYKCLFNETTAIYNEENVQQAEQLINSMQADLGGTELLESFKWFEQYPPVQDRARLIFLLTDGEINDVAQVIDLCRSMASSTRIFSFGLGHSPSRSLVKGLARSTNGQFVFISPNTNVDIYVGEQLKKALQPCITNVHVEWNLENNVQTAPTQLPPVFVNDRLIIYGLVEDETIQFNHNSSVELMVQPNNQRLAMAQINRIPSVTHNGTIMRLAAKALILELQHEKTPSSLQKRFDDVPKPIDETTETAAITKKRIIDLSLKYNILSPYTAFIGVEKRTNMSNAEMILREVPIQISVDDQHLQTFQPSYSNSGGFSPRYAPTSPGYCYSPFSRSYSRTSLQYSPSSPSYAPTSPIYFPTYNTSITLNNTNEVDNALEMQDTLSDSSVSQSRKRKRCETEVTCPDDDDRDIVRSLIIEQKFDGLWDLDINSIEELTGKSFATFPLVNFQINMKTLISAIIIALFETRLAVFVSLWHGVVRKARARLNDLFEKDSNKLDLLLDKINKELYEN</sequence>
<proteinExistence type="predicted"/>
<evidence type="ECO:0000313" key="12">
    <source>
        <dbReference type="EMBL" id="CAF0839257.1"/>
    </source>
</evidence>
<comment type="caution">
    <text evidence="12">The sequence shown here is derived from an EMBL/GenBank/DDBJ whole genome shotgun (WGS) entry which is preliminary data.</text>
</comment>
<dbReference type="EMBL" id="CAJNON010000036">
    <property type="protein sequence ID" value="CAF0839257.1"/>
    <property type="molecule type" value="Genomic_DNA"/>
</dbReference>
<evidence type="ECO:0000256" key="6">
    <source>
        <dbReference type="ARBA" id="ARBA00023125"/>
    </source>
</evidence>
<dbReference type="OrthoDB" id="1729737at2759"/>
<dbReference type="InterPro" id="IPR000684">
    <property type="entry name" value="RNA_pol_II_repeat_euk"/>
</dbReference>
<evidence type="ECO:0000256" key="8">
    <source>
        <dbReference type="ARBA" id="ARBA00023242"/>
    </source>
</evidence>
<evidence type="ECO:0000313" key="13">
    <source>
        <dbReference type="Proteomes" id="UP000663891"/>
    </source>
</evidence>
<dbReference type="InterPro" id="IPR036465">
    <property type="entry name" value="vWFA_dom_sf"/>
</dbReference>
<feature type="domain" description="VWFA" evidence="10">
    <location>
        <begin position="275"/>
        <end position="449"/>
    </location>
</feature>
<keyword evidence="9" id="KW-1133">Transmembrane helix</keyword>
<dbReference type="GO" id="GO:0006366">
    <property type="term" value="P:transcription by RNA polymerase II"/>
    <property type="evidence" value="ECO:0007669"/>
    <property type="project" value="InterPro"/>
</dbReference>
<name>A0A813VLL7_9BILA</name>
<evidence type="ECO:0000256" key="3">
    <source>
        <dbReference type="ARBA" id="ARBA00022723"/>
    </source>
</evidence>
<dbReference type="Gene3D" id="3.40.50.410">
    <property type="entry name" value="von Willebrand factor, type A domain"/>
    <property type="match status" value="1"/>
</dbReference>
<evidence type="ECO:0000256" key="1">
    <source>
        <dbReference type="ARBA" id="ARBA00004123"/>
    </source>
</evidence>
<protein>
    <recommendedName>
        <fullName evidence="14">von Willebrand factor type A domain containing protein</fullName>
    </recommendedName>
</protein>
<dbReference type="InterPro" id="IPR013694">
    <property type="entry name" value="VIT"/>
</dbReference>
<dbReference type="Pfam" id="PF13768">
    <property type="entry name" value="VWA_3"/>
    <property type="match status" value="1"/>
</dbReference>
<evidence type="ECO:0000256" key="9">
    <source>
        <dbReference type="SAM" id="Phobius"/>
    </source>
</evidence>
<evidence type="ECO:0008006" key="14">
    <source>
        <dbReference type="Google" id="ProtNLM"/>
    </source>
</evidence>
<dbReference type="SMART" id="SM00609">
    <property type="entry name" value="VIT"/>
    <property type="match status" value="1"/>
</dbReference>
<keyword evidence="5" id="KW-0862">Zinc</keyword>
<dbReference type="PROSITE" id="PS51468">
    <property type="entry name" value="VIT"/>
    <property type="match status" value="1"/>
</dbReference>
<dbReference type="SMART" id="SM00327">
    <property type="entry name" value="VWA"/>
    <property type="match status" value="1"/>
</dbReference>
<feature type="transmembrane region" description="Helical" evidence="9">
    <location>
        <begin position="773"/>
        <end position="793"/>
    </location>
</feature>
<dbReference type="GO" id="GO:0005634">
    <property type="term" value="C:nucleus"/>
    <property type="evidence" value="ECO:0007669"/>
    <property type="project" value="UniProtKB-SubCell"/>
</dbReference>
<dbReference type="Proteomes" id="UP000663891">
    <property type="component" value="Unassembled WGS sequence"/>
</dbReference>
<feature type="domain" description="VIT" evidence="11">
    <location>
        <begin position="5"/>
        <end position="135"/>
    </location>
</feature>
<keyword evidence="8" id="KW-0539">Nucleus</keyword>